<accession>A0A7W0BWR6</accession>
<dbReference type="Proteomes" id="UP000523087">
    <property type="component" value="Unassembled WGS sequence"/>
</dbReference>
<gene>
    <name evidence="1" type="ORF">HNR31_000508</name>
</gene>
<sequence>MKQVKEDVAVLKWDVASLKEGQSRQDKILERLLVRLIEQLIWWKCGDEIRLFAQIEVATLLLFAYNIKIAK</sequence>
<proteinExistence type="predicted"/>
<keyword evidence="2" id="KW-1185">Reference proteome</keyword>
<organism evidence="1 2">
    <name type="scientific">Thermaerobacillus caldiproteolyticus</name>
    <dbReference type="NCBI Taxonomy" id="247480"/>
    <lineage>
        <taxon>Bacteria</taxon>
        <taxon>Bacillati</taxon>
        <taxon>Bacillota</taxon>
        <taxon>Bacilli</taxon>
        <taxon>Bacillales</taxon>
        <taxon>Anoxybacillaceae</taxon>
        <taxon>Thermaerobacillus</taxon>
    </lineage>
</organism>
<evidence type="ECO:0000313" key="1">
    <source>
        <dbReference type="EMBL" id="MBA2873756.1"/>
    </source>
</evidence>
<comment type="caution">
    <text evidence="1">The sequence shown here is derived from an EMBL/GenBank/DDBJ whole genome shotgun (WGS) entry which is preliminary data.</text>
</comment>
<dbReference type="RefSeq" id="WP_181554664.1">
    <property type="nucleotide sequence ID" value="NZ_CP064060.1"/>
</dbReference>
<reference evidence="1 2" key="1">
    <citation type="submission" date="2020-07" db="EMBL/GenBank/DDBJ databases">
        <title>Genomic Encyclopedia of Type Strains, Phase IV (KMG-IV): sequencing the most valuable type-strain genomes for metagenomic binning, comparative biology and taxonomic classification.</title>
        <authorList>
            <person name="Goeker M."/>
        </authorList>
    </citation>
    <scope>NUCLEOTIDE SEQUENCE [LARGE SCALE GENOMIC DNA]</scope>
    <source>
        <strain evidence="1 2">DSM 15730</strain>
    </source>
</reference>
<name>A0A7W0BWR6_9BACL</name>
<evidence type="ECO:0000313" key="2">
    <source>
        <dbReference type="Proteomes" id="UP000523087"/>
    </source>
</evidence>
<protein>
    <submittedName>
        <fullName evidence="1">Uncharacterized protein</fullName>
    </submittedName>
</protein>
<dbReference type="AlphaFoldDB" id="A0A7W0BWR6"/>
<dbReference type="EMBL" id="JACDUT010000001">
    <property type="protein sequence ID" value="MBA2873756.1"/>
    <property type="molecule type" value="Genomic_DNA"/>
</dbReference>